<dbReference type="PROSITE" id="PS50954">
    <property type="entry name" value="LEM"/>
    <property type="match status" value="1"/>
</dbReference>
<dbReference type="OMA" id="SHAAKHE"/>
<dbReference type="EMBL" id="UYYF01000066">
    <property type="protein sequence ID" value="VDM95862.1"/>
    <property type="molecule type" value="Genomic_DNA"/>
</dbReference>
<dbReference type="Pfam" id="PF03020">
    <property type="entry name" value="LEM"/>
    <property type="match status" value="1"/>
</dbReference>
<dbReference type="STRING" id="103827.A0A0N5CKZ3"/>
<dbReference type="Proteomes" id="UP000276776">
    <property type="component" value="Unassembled WGS sequence"/>
</dbReference>
<sequence length="339" mass="38956">MEVDFDNYSNEKIRDELILRGLDPGPVVETTRNVYVNKLRRLINESNSMESSQGNESTALSTPDDYGFESSEHNTEVHKSQVTDPLKYVSHAAKHEEAVLSQAHHTPLTPSKIPVRQPKSRLVFNSNPSEKKHTYSMLREYSSELFDSAKCELTANTRLNCEPSHNRSNFILQSESVSTYESPNTSKLTKSNQFDKHSTAWEGYRVTPTKYFTSLQDNRTNQEVYECSDDEMYGEESSRTIPSYWENEFKDLTEQSLRSNCSSRGNQGQKLIKGKFENSYSEYGNGNDKLYQDVQDKSVPRSYPKIGLTLIFGIIFITFIFFFAQHYVDEQDAGNREEI</sequence>
<reference evidence="4 5" key="2">
    <citation type="submission" date="2018-11" db="EMBL/GenBank/DDBJ databases">
        <authorList>
            <consortium name="Pathogen Informatics"/>
        </authorList>
    </citation>
    <scope>NUCLEOTIDE SEQUENCE [LARGE SCALE GENOMIC DNA]</scope>
</reference>
<dbReference type="SUPFAM" id="SSF63451">
    <property type="entry name" value="LEM domain"/>
    <property type="match status" value="1"/>
</dbReference>
<dbReference type="InterPro" id="IPR003887">
    <property type="entry name" value="LEM_dom"/>
</dbReference>
<dbReference type="PANTHER" id="PTHR12019">
    <property type="entry name" value="LAMINA-ASSOCIATED POLYPEPTIDE THYMOPOIETIN"/>
    <property type="match status" value="1"/>
</dbReference>
<keyword evidence="5" id="KW-1185">Reference proteome</keyword>
<dbReference type="Gene3D" id="1.10.720.40">
    <property type="match status" value="1"/>
</dbReference>
<keyword evidence="2" id="KW-0812">Transmembrane</keyword>
<evidence type="ECO:0000313" key="4">
    <source>
        <dbReference type="EMBL" id="VDM95862.1"/>
    </source>
</evidence>
<dbReference type="PANTHER" id="PTHR12019:SF9">
    <property type="entry name" value="THYMOPOIETIN"/>
    <property type="match status" value="1"/>
</dbReference>
<proteinExistence type="predicted"/>
<evidence type="ECO:0000313" key="5">
    <source>
        <dbReference type="Proteomes" id="UP000276776"/>
    </source>
</evidence>
<reference evidence="6" key="1">
    <citation type="submission" date="2017-02" db="UniProtKB">
        <authorList>
            <consortium name="WormBaseParasite"/>
        </authorList>
    </citation>
    <scope>IDENTIFICATION</scope>
</reference>
<feature type="domain" description="LEM" evidence="3">
    <location>
        <begin position="2"/>
        <end position="46"/>
    </location>
</feature>
<gene>
    <name evidence="4" type="ORF">TCLT_LOCUS763</name>
</gene>
<name>A0A0N5CKZ3_THECL</name>
<dbReference type="InterPro" id="IPR011015">
    <property type="entry name" value="LEM/LEM-like_dom_sf"/>
</dbReference>
<keyword evidence="2" id="KW-1133">Transmembrane helix</keyword>
<keyword evidence="2" id="KW-0472">Membrane</keyword>
<protein>
    <submittedName>
        <fullName evidence="6">LEM domain-containing protein</fullName>
    </submittedName>
</protein>
<evidence type="ECO:0000256" key="2">
    <source>
        <dbReference type="SAM" id="Phobius"/>
    </source>
</evidence>
<dbReference type="FunFam" id="1.10.720.40:FF:000001">
    <property type="entry name" value="LEM domain containing 2, isoform CRA_a"/>
    <property type="match status" value="1"/>
</dbReference>
<dbReference type="CDD" id="cd12934">
    <property type="entry name" value="LEM"/>
    <property type="match status" value="1"/>
</dbReference>
<feature type="transmembrane region" description="Helical" evidence="2">
    <location>
        <begin position="306"/>
        <end position="328"/>
    </location>
</feature>
<evidence type="ECO:0000256" key="1">
    <source>
        <dbReference type="SAM" id="MobiDB-lite"/>
    </source>
</evidence>
<organism evidence="6">
    <name type="scientific">Thelazia callipaeda</name>
    <name type="common">Oriental eyeworm</name>
    <name type="synonym">Parasitic nematode</name>
    <dbReference type="NCBI Taxonomy" id="103827"/>
    <lineage>
        <taxon>Eukaryota</taxon>
        <taxon>Metazoa</taxon>
        <taxon>Ecdysozoa</taxon>
        <taxon>Nematoda</taxon>
        <taxon>Chromadorea</taxon>
        <taxon>Rhabditida</taxon>
        <taxon>Spirurina</taxon>
        <taxon>Spiruromorpha</taxon>
        <taxon>Thelazioidea</taxon>
        <taxon>Thelaziidae</taxon>
        <taxon>Thelazia</taxon>
    </lineage>
</organism>
<evidence type="ECO:0000259" key="3">
    <source>
        <dbReference type="PROSITE" id="PS50954"/>
    </source>
</evidence>
<feature type="region of interest" description="Disordered" evidence="1">
    <location>
        <begin position="46"/>
        <end position="72"/>
    </location>
</feature>
<dbReference type="AlphaFoldDB" id="A0A0N5CKZ3"/>
<dbReference type="OrthoDB" id="6363067at2759"/>
<dbReference type="WBParaSite" id="TCLT_0000076201-mRNA-1">
    <property type="protein sequence ID" value="TCLT_0000076201-mRNA-1"/>
    <property type="gene ID" value="TCLT_0000076201"/>
</dbReference>
<dbReference type="InterPro" id="IPR051656">
    <property type="entry name" value="LEM_domain"/>
</dbReference>
<accession>A0A0N5CKZ3</accession>
<feature type="compositionally biased region" description="Polar residues" evidence="1">
    <location>
        <begin position="46"/>
        <end position="61"/>
    </location>
</feature>
<evidence type="ECO:0000313" key="6">
    <source>
        <dbReference type="WBParaSite" id="TCLT_0000076201-mRNA-1"/>
    </source>
</evidence>
<dbReference type="SMART" id="SM00540">
    <property type="entry name" value="LEM"/>
    <property type="match status" value="1"/>
</dbReference>